<feature type="compositionally biased region" description="Basic and acidic residues" evidence="1">
    <location>
        <begin position="92"/>
        <end position="104"/>
    </location>
</feature>
<dbReference type="EMBL" id="KL198343">
    <property type="protein sequence ID" value="KDQ05465.1"/>
    <property type="molecule type" value="Genomic_DNA"/>
</dbReference>
<dbReference type="HOGENOM" id="CLU_2249669_0_0_1"/>
<dbReference type="InParanoid" id="A0A067LTB5"/>
<protein>
    <submittedName>
        <fullName evidence="2">Uncharacterized protein</fullName>
    </submittedName>
</protein>
<reference evidence="3" key="1">
    <citation type="journal article" date="2014" name="Proc. Natl. Acad. Sci. U.S.A.">
        <title>Extensive sampling of basidiomycete genomes demonstrates inadequacy of the white-rot/brown-rot paradigm for wood decay fungi.</title>
        <authorList>
            <person name="Riley R."/>
            <person name="Salamov A.A."/>
            <person name="Brown D.W."/>
            <person name="Nagy L.G."/>
            <person name="Floudas D."/>
            <person name="Held B.W."/>
            <person name="Levasseur A."/>
            <person name="Lombard V."/>
            <person name="Morin E."/>
            <person name="Otillar R."/>
            <person name="Lindquist E.A."/>
            <person name="Sun H."/>
            <person name="LaButti K.M."/>
            <person name="Schmutz J."/>
            <person name="Jabbour D."/>
            <person name="Luo H."/>
            <person name="Baker S.E."/>
            <person name="Pisabarro A.G."/>
            <person name="Walton J.D."/>
            <person name="Blanchette R.A."/>
            <person name="Henrissat B."/>
            <person name="Martin F."/>
            <person name="Cullen D."/>
            <person name="Hibbett D.S."/>
            <person name="Grigoriev I.V."/>
        </authorList>
    </citation>
    <scope>NUCLEOTIDE SEQUENCE [LARGE SCALE GENOMIC DNA]</scope>
    <source>
        <strain evidence="3">FD-172 SS1</strain>
    </source>
</reference>
<evidence type="ECO:0000313" key="3">
    <source>
        <dbReference type="Proteomes" id="UP000027195"/>
    </source>
</evidence>
<organism evidence="2 3">
    <name type="scientific">Botryobasidium botryosum (strain FD-172 SS1)</name>
    <dbReference type="NCBI Taxonomy" id="930990"/>
    <lineage>
        <taxon>Eukaryota</taxon>
        <taxon>Fungi</taxon>
        <taxon>Dikarya</taxon>
        <taxon>Basidiomycota</taxon>
        <taxon>Agaricomycotina</taxon>
        <taxon>Agaricomycetes</taxon>
        <taxon>Cantharellales</taxon>
        <taxon>Botryobasidiaceae</taxon>
        <taxon>Botryobasidium</taxon>
    </lineage>
</organism>
<proteinExistence type="predicted"/>
<evidence type="ECO:0000313" key="2">
    <source>
        <dbReference type="EMBL" id="KDQ05465.1"/>
    </source>
</evidence>
<sequence>MPATTLPRAAKPPVSTTAITPTVLSSNSAPGSHLCYSALFKLSPTRPSISAGPQSASDLRPGVQRRPAFLYVTRFGSGFVAPATRPTQQRFTYERERSPRHSHQ</sequence>
<feature type="region of interest" description="Disordered" evidence="1">
    <location>
        <begin position="83"/>
        <end position="104"/>
    </location>
</feature>
<gene>
    <name evidence="2" type="ORF">BOTBODRAFT_182553</name>
</gene>
<name>A0A067LTB5_BOTB1</name>
<dbReference type="Proteomes" id="UP000027195">
    <property type="component" value="Unassembled WGS sequence"/>
</dbReference>
<evidence type="ECO:0000256" key="1">
    <source>
        <dbReference type="SAM" id="MobiDB-lite"/>
    </source>
</evidence>
<dbReference type="AlphaFoldDB" id="A0A067LTB5"/>
<accession>A0A067LTB5</accession>
<keyword evidence="3" id="KW-1185">Reference proteome</keyword>